<gene>
    <name evidence="1" type="ORF">BD410DRAFT_795193</name>
</gene>
<dbReference type="AlphaFoldDB" id="A0A4Y7PMX7"/>
<dbReference type="EMBL" id="ML170240">
    <property type="protein sequence ID" value="TDL16545.1"/>
    <property type="molecule type" value="Genomic_DNA"/>
</dbReference>
<sequence length="62" mass="7010">MQKEFQDLYLIMNHDLHFSGFIGPKNGTGIVSPHRADLEAHVKADLRDSTKWTPGIWSCLEG</sequence>
<evidence type="ECO:0000313" key="1">
    <source>
        <dbReference type="EMBL" id="TDL16545.1"/>
    </source>
</evidence>
<name>A0A4Y7PMX7_9AGAM</name>
<dbReference type="VEuPathDB" id="FungiDB:BD410DRAFT_795193"/>
<organism evidence="1 2">
    <name type="scientific">Rickenella mellea</name>
    <dbReference type="NCBI Taxonomy" id="50990"/>
    <lineage>
        <taxon>Eukaryota</taxon>
        <taxon>Fungi</taxon>
        <taxon>Dikarya</taxon>
        <taxon>Basidiomycota</taxon>
        <taxon>Agaricomycotina</taxon>
        <taxon>Agaricomycetes</taxon>
        <taxon>Hymenochaetales</taxon>
        <taxon>Rickenellaceae</taxon>
        <taxon>Rickenella</taxon>
    </lineage>
</organism>
<dbReference type="OrthoDB" id="248320at2759"/>
<protein>
    <submittedName>
        <fullName evidence="1">Uncharacterized protein</fullName>
    </submittedName>
</protein>
<evidence type="ECO:0000313" key="2">
    <source>
        <dbReference type="Proteomes" id="UP000294933"/>
    </source>
</evidence>
<proteinExistence type="predicted"/>
<keyword evidence="2" id="KW-1185">Reference proteome</keyword>
<dbReference type="Proteomes" id="UP000294933">
    <property type="component" value="Unassembled WGS sequence"/>
</dbReference>
<accession>A0A4Y7PMX7</accession>
<reference evidence="1 2" key="1">
    <citation type="submission" date="2018-06" db="EMBL/GenBank/DDBJ databases">
        <title>A transcriptomic atlas of mushroom development highlights an independent origin of complex multicellularity.</title>
        <authorList>
            <consortium name="DOE Joint Genome Institute"/>
            <person name="Krizsan K."/>
            <person name="Almasi E."/>
            <person name="Merenyi Z."/>
            <person name="Sahu N."/>
            <person name="Viragh M."/>
            <person name="Koszo T."/>
            <person name="Mondo S."/>
            <person name="Kiss B."/>
            <person name="Balint B."/>
            <person name="Kues U."/>
            <person name="Barry K."/>
            <person name="Hegedus J.C."/>
            <person name="Henrissat B."/>
            <person name="Johnson J."/>
            <person name="Lipzen A."/>
            <person name="Ohm R."/>
            <person name="Nagy I."/>
            <person name="Pangilinan J."/>
            <person name="Yan J."/>
            <person name="Xiong Y."/>
            <person name="Grigoriev I.V."/>
            <person name="Hibbett D.S."/>
            <person name="Nagy L.G."/>
        </authorList>
    </citation>
    <scope>NUCLEOTIDE SEQUENCE [LARGE SCALE GENOMIC DNA]</scope>
    <source>
        <strain evidence="1 2">SZMC22713</strain>
    </source>
</reference>